<reference evidence="5" key="1">
    <citation type="submission" date="2016-11" db="UniProtKB">
        <authorList>
            <consortium name="WormBaseParasite"/>
        </authorList>
    </citation>
    <scope>IDENTIFICATION</scope>
</reference>
<sequence length="126" mass="13933">MSWKLVIVLVFVNTAAQNITEEENIVVFGNGCTVINDVVHECDGSNHTLTDKERKDIEKWNNGFQDYIQKLFPPGFPFAPPQNPGTPPTPVTPCKITCPASKTAHKLNGDQANFSIPDVFGDDFLE</sequence>
<feature type="chain" id="PRO_5036021863" evidence="1">
    <location>
        <begin position="17"/>
        <end position="126"/>
    </location>
</feature>
<accession>A0A1I7RN26</accession>
<reference evidence="2" key="2">
    <citation type="submission" date="2020-09" db="EMBL/GenBank/DDBJ databases">
        <authorList>
            <person name="Kikuchi T."/>
        </authorList>
    </citation>
    <scope>NUCLEOTIDE SEQUENCE</scope>
    <source>
        <strain evidence="2">Ka4C1</strain>
    </source>
</reference>
<dbReference type="SMR" id="A0A1I7RN26"/>
<evidence type="ECO:0000313" key="4">
    <source>
        <dbReference type="Proteomes" id="UP000659654"/>
    </source>
</evidence>
<dbReference type="EMBL" id="CAJFCV020000001">
    <property type="protein sequence ID" value="CAG9087615.1"/>
    <property type="molecule type" value="Genomic_DNA"/>
</dbReference>
<dbReference type="AlphaFoldDB" id="A0A1I7RN26"/>
<dbReference type="Proteomes" id="UP000582659">
    <property type="component" value="Unassembled WGS sequence"/>
</dbReference>
<dbReference type="EMBL" id="CAJFDI010000001">
    <property type="protein sequence ID" value="CAD5211085.1"/>
    <property type="molecule type" value="Genomic_DNA"/>
</dbReference>
<evidence type="ECO:0000313" key="5">
    <source>
        <dbReference type="WBParaSite" id="BXY_0211200.1"/>
    </source>
</evidence>
<organism evidence="3 5">
    <name type="scientific">Bursaphelenchus xylophilus</name>
    <name type="common">Pinewood nematode worm</name>
    <name type="synonym">Aphelenchoides xylophilus</name>
    <dbReference type="NCBI Taxonomy" id="6326"/>
    <lineage>
        <taxon>Eukaryota</taxon>
        <taxon>Metazoa</taxon>
        <taxon>Ecdysozoa</taxon>
        <taxon>Nematoda</taxon>
        <taxon>Chromadorea</taxon>
        <taxon>Rhabditida</taxon>
        <taxon>Tylenchina</taxon>
        <taxon>Tylenchomorpha</taxon>
        <taxon>Aphelenchoidea</taxon>
        <taxon>Aphelenchoididae</taxon>
        <taxon>Bursaphelenchus</taxon>
    </lineage>
</organism>
<dbReference type="Proteomes" id="UP000095284">
    <property type="component" value="Unplaced"/>
</dbReference>
<dbReference type="WBParaSite" id="BXY_0211200.1">
    <property type="protein sequence ID" value="BXY_0211200.1"/>
    <property type="gene ID" value="BXY_0211200"/>
</dbReference>
<keyword evidence="1" id="KW-0732">Signal</keyword>
<protein>
    <submittedName>
        <fullName evidence="2">(pine wood nematode) hypothetical protein</fullName>
    </submittedName>
</protein>
<evidence type="ECO:0000313" key="2">
    <source>
        <dbReference type="EMBL" id="CAD5211085.1"/>
    </source>
</evidence>
<gene>
    <name evidence="2" type="ORF">BXYJ_LOCUS2252</name>
</gene>
<name>A0A1I7RN26_BURXY</name>
<proteinExistence type="predicted"/>
<dbReference type="Proteomes" id="UP000659654">
    <property type="component" value="Unassembled WGS sequence"/>
</dbReference>
<feature type="signal peptide" evidence="1">
    <location>
        <begin position="1"/>
        <end position="16"/>
    </location>
</feature>
<evidence type="ECO:0000256" key="1">
    <source>
        <dbReference type="SAM" id="SignalP"/>
    </source>
</evidence>
<evidence type="ECO:0000313" key="3">
    <source>
        <dbReference type="Proteomes" id="UP000095284"/>
    </source>
</evidence>
<keyword evidence="4" id="KW-1185">Reference proteome</keyword>